<name>A0A2N5TDE2_9BASI</name>
<evidence type="ECO:0000313" key="2">
    <source>
        <dbReference type="Proteomes" id="UP000235392"/>
    </source>
</evidence>
<gene>
    <name evidence="1" type="ORF">PCASD_13623</name>
</gene>
<sequence length="205" mass="22499">MCKQWLKSKALSKKMVLATEAAAQPDILLQLPPENPSSHHPLSTSHPQIIQFPHPQPTPVSCDPDSMEIDAVLPEKSSLMDVTQNICQACQLCFHCLKPIVPGTHTGSINCLHALVKLEQCKAFVERARQTPTSQVAGIQTDQMPLEVKSPLTYHPGALFAAPSSPVFPSPFELEDLHGHNELYNNDEDYKEAEVVTVPVLTGHV</sequence>
<dbReference type="AlphaFoldDB" id="A0A2N5TDE2"/>
<dbReference type="EMBL" id="PGCI01000632">
    <property type="protein sequence ID" value="PLW23489.1"/>
    <property type="molecule type" value="Genomic_DNA"/>
</dbReference>
<protein>
    <submittedName>
        <fullName evidence="1">Uncharacterized protein</fullName>
    </submittedName>
</protein>
<dbReference type="Proteomes" id="UP000235392">
    <property type="component" value="Unassembled WGS sequence"/>
</dbReference>
<organism evidence="1 2">
    <name type="scientific">Puccinia coronata f. sp. avenae</name>
    <dbReference type="NCBI Taxonomy" id="200324"/>
    <lineage>
        <taxon>Eukaryota</taxon>
        <taxon>Fungi</taxon>
        <taxon>Dikarya</taxon>
        <taxon>Basidiomycota</taxon>
        <taxon>Pucciniomycotina</taxon>
        <taxon>Pucciniomycetes</taxon>
        <taxon>Pucciniales</taxon>
        <taxon>Pucciniaceae</taxon>
        <taxon>Puccinia</taxon>
    </lineage>
</organism>
<comment type="caution">
    <text evidence="1">The sequence shown here is derived from an EMBL/GenBank/DDBJ whole genome shotgun (WGS) entry which is preliminary data.</text>
</comment>
<reference evidence="1 2" key="1">
    <citation type="submission" date="2017-11" db="EMBL/GenBank/DDBJ databases">
        <title>De novo assembly and phasing of dikaryotic genomes from two isolates of Puccinia coronata f. sp. avenae, the causal agent of oat crown rust.</title>
        <authorList>
            <person name="Miller M.E."/>
            <person name="Zhang Y."/>
            <person name="Omidvar V."/>
            <person name="Sperschneider J."/>
            <person name="Schwessinger B."/>
            <person name="Raley C."/>
            <person name="Palmer J.M."/>
            <person name="Garnica D."/>
            <person name="Upadhyaya N."/>
            <person name="Rathjen J."/>
            <person name="Taylor J.M."/>
            <person name="Park R.F."/>
            <person name="Dodds P.N."/>
            <person name="Hirsch C.D."/>
            <person name="Kianian S.F."/>
            <person name="Figueroa M."/>
        </authorList>
    </citation>
    <scope>NUCLEOTIDE SEQUENCE [LARGE SCALE GENOMIC DNA]</scope>
    <source>
        <strain evidence="1">12SD80</strain>
    </source>
</reference>
<accession>A0A2N5TDE2</accession>
<evidence type="ECO:0000313" key="1">
    <source>
        <dbReference type="EMBL" id="PLW23489.1"/>
    </source>
</evidence>
<proteinExistence type="predicted"/>